<comment type="pathway">
    <text evidence="10 11">Cell wall biogenesis; peptidoglycan biosynthesis.</text>
</comment>
<dbReference type="NCBIfam" id="TIGR01143">
    <property type="entry name" value="murF"/>
    <property type="match status" value="1"/>
</dbReference>
<dbReference type="PANTHER" id="PTHR43024:SF1">
    <property type="entry name" value="UDP-N-ACETYLMURAMOYL-TRIPEPTIDE--D-ALANYL-D-ALANINE LIGASE"/>
    <property type="match status" value="1"/>
</dbReference>
<organism evidence="15 16">
    <name type="scientific">Halopseudomonas laoshanensis</name>
    <dbReference type="NCBI Taxonomy" id="2268758"/>
    <lineage>
        <taxon>Bacteria</taxon>
        <taxon>Pseudomonadati</taxon>
        <taxon>Pseudomonadota</taxon>
        <taxon>Gammaproteobacteria</taxon>
        <taxon>Pseudomonadales</taxon>
        <taxon>Pseudomonadaceae</taxon>
        <taxon>Halopseudomonas</taxon>
    </lineage>
</organism>
<evidence type="ECO:0000256" key="3">
    <source>
        <dbReference type="ARBA" id="ARBA00022618"/>
    </source>
</evidence>
<dbReference type="EC" id="6.3.2.10" evidence="10 11"/>
<evidence type="ECO:0000259" key="14">
    <source>
        <dbReference type="Pfam" id="PF08245"/>
    </source>
</evidence>
<dbReference type="InterPro" id="IPR000713">
    <property type="entry name" value="Mur_ligase_N"/>
</dbReference>
<comment type="function">
    <text evidence="10 11">Involved in cell wall formation. Catalyzes the final step in the synthesis of UDP-N-acetylmuramoyl-pentapeptide, the precursor of murein.</text>
</comment>
<dbReference type="HAMAP" id="MF_02019">
    <property type="entry name" value="MurF"/>
    <property type="match status" value="1"/>
</dbReference>
<dbReference type="RefSeq" id="WP_149332346.1">
    <property type="nucleotide sequence ID" value="NZ_QOVF01000002.1"/>
</dbReference>
<evidence type="ECO:0000256" key="1">
    <source>
        <dbReference type="ARBA" id="ARBA00022490"/>
    </source>
</evidence>
<dbReference type="SUPFAM" id="SSF63418">
    <property type="entry name" value="MurE/MurF N-terminal domain"/>
    <property type="match status" value="1"/>
</dbReference>
<keyword evidence="7 10" id="KW-0573">Peptidoglycan synthesis</keyword>
<keyword evidence="4 10" id="KW-0547">Nucleotide-binding</keyword>
<evidence type="ECO:0000259" key="12">
    <source>
        <dbReference type="Pfam" id="PF01225"/>
    </source>
</evidence>
<evidence type="ECO:0000256" key="8">
    <source>
        <dbReference type="ARBA" id="ARBA00023306"/>
    </source>
</evidence>
<dbReference type="InterPro" id="IPR036615">
    <property type="entry name" value="Mur_ligase_C_dom_sf"/>
</dbReference>
<dbReference type="GO" id="GO:0005524">
    <property type="term" value="F:ATP binding"/>
    <property type="evidence" value="ECO:0007669"/>
    <property type="project" value="UniProtKB-UniRule"/>
</dbReference>
<dbReference type="GO" id="GO:0051301">
    <property type="term" value="P:cell division"/>
    <property type="evidence" value="ECO:0007669"/>
    <property type="project" value="UniProtKB-KW"/>
</dbReference>
<keyword evidence="6 10" id="KW-0133">Cell shape</keyword>
<gene>
    <name evidence="10" type="primary">murF</name>
    <name evidence="15" type="ORF">DT594_08870</name>
</gene>
<keyword evidence="2 10" id="KW-0436">Ligase</keyword>
<dbReference type="InterPro" id="IPR051046">
    <property type="entry name" value="MurCDEF_CellWall_CoF430Synth"/>
</dbReference>
<dbReference type="Pfam" id="PF08245">
    <property type="entry name" value="Mur_ligase_M"/>
    <property type="match status" value="1"/>
</dbReference>
<keyword evidence="3 10" id="KW-0132">Cell division</keyword>
<comment type="catalytic activity">
    <reaction evidence="10 11">
        <text>D-alanyl-D-alanine + UDP-N-acetyl-alpha-D-muramoyl-L-alanyl-gamma-D-glutamyl-meso-2,6-diaminopimelate + ATP = UDP-N-acetyl-alpha-D-muramoyl-L-alanyl-gamma-D-glutamyl-meso-2,6-diaminopimeloyl-D-alanyl-D-alanine + ADP + phosphate + H(+)</text>
        <dbReference type="Rhea" id="RHEA:28374"/>
        <dbReference type="ChEBI" id="CHEBI:15378"/>
        <dbReference type="ChEBI" id="CHEBI:30616"/>
        <dbReference type="ChEBI" id="CHEBI:43474"/>
        <dbReference type="ChEBI" id="CHEBI:57822"/>
        <dbReference type="ChEBI" id="CHEBI:61386"/>
        <dbReference type="ChEBI" id="CHEBI:83905"/>
        <dbReference type="ChEBI" id="CHEBI:456216"/>
        <dbReference type="EC" id="6.3.2.10"/>
    </reaction>
</comment>
<sequence length="461" mass="48852">MLEAMQLSQLIKPLGGSLVSIDARFDSVSIDARRMQPGGLFVALSGERVDGHDYVAQARAAGASAALVSHSVNDPLPQLLVHDCRYALGQLSALAREAFQGPVVAITGSSGKTTVKEMLAAILRERGQVLATRGNLNNELGVPLTLLELGAEHQFAVIEMGAAALGDINYSMGLAKPTLSVLTNAGMAHVGRFGSPEAIARAKGEIITALGQEGQVVINLDSPWFEEWYQQLGKRKSLAFSLDNPTAELRAESVELDERGCPGFLLVTPQGSITVQMNLLGRHNIANALAAAGAAQLLGTDLELIRRGLARVKPVAGRVTPLEGKQGSWIIDDSYNANPASVKAAIDILADLQGTRILVLGDMGELGEWEEQSHREIGTYAREQGLDGLYAVGRLCALAVDSFGADARLFGSRAELIEALAPQLDANTRVLVKGSRSAGMEEVVAGLQATHQSDNNNDKAR</sequence>
<comment type="similarity">
    <text evidence="10">Belongs to the MurCDEF family. MurF subfamily.</text>
</comment>
<evidence type="ECO:0000256" key="10">
    <source>
        <dbReference type="HAMAP-Rule" id="MF_02019"/>
    </source>
</evidence>
<dbReference type="InterPro" id="IPR004101">
    <property type="entry name" value="Mur_ligase_C"/>
</dbReference>
<proteinExistence type="inferred from homology"/>
<comment type="subcellular location">
    <subcellularLocation>
        <location evidence="10 11">Cytoplasm</location>
    </subcellularLocation>
</comment>
<dbReference type="Gene3D" id="3.40.1190.10">
    <property type="entry name" value="Mur-like, catalytic domain"/>
    <property type="match status" value="1"/>
</dbReference>
<dbReference type="OrthoDB" id="9801978at2"/>
<dbReference type="SUPFAM" id="SSF53623">
    <property type="entry name" value="MurD-like peptide ligases, catalytic domain"/>
    <property type="match status" value="1"/>
</dbReference>
<evidence type="ECO:0000313" key="16">
    <source>
        <dbReference type="Proteomes" id="UP000463138"/>
    </source>
</evidence>
<evidence type="ECO:0000256" key="11">
    <source>
        <dbReference type="RuleBase" id="RU004136"/>
    </source>
</evidence>
<reference evidence="15 16" key="1">
    <citation type="submission" date="2018-07" db="EMBL/GenBank/DDBJ databases">
        <title>Pseudomonas laoshanensis sp. nov., isolated from soil.</title>
        <authorList>
            <person name="Sun J."/>
            <person name="Yu L."/>
            <person name="Wang M."/>
            <person name="Zhang C."/>
        </authorList>
    </citation>
    <scope>NUCLEOTIDE SEQUENCE [LARGE SCALE GENOMIC DNA]</scope>
    <source>
        <strain evidence="15 16">Y22</strain>
    </source>
</reference>
<name>A0A7V7GWD5_9GAMM</name>
<dbReference type="PANTHER" id="PTHR43024">
    <property type="entry name" value="UDP-N-ACETYLMURAMOYL-TRIPEPTIDE--D-ALANYL-D-ALANINE LIGASE"/>
    <property type="match status" value="1"/>
</dbReference>
<dbReference type="Gene3D" id="3.90.190.20">
    <property type="entry name" value="Mur ligase, C-terminal domain"/>
    <property type="match status" value="1"/>
</dbReference>
<evidence type="ECO:0000256" key="9">
    <source>
        <dbReference type="ARBA" id="ARBA00023316"/>
    </source>
</evidence>
<dbReference type="InterPro" id="IPR036565">
    <property type="entry name" value="Mur-like_cat_sf"/>
</dbReference>
<dbReference type="EMBL" id="QOVF01000002">
    <property type="protein sequence ID" value="KAA0694971.1"/>
    <property type="molecule type" value="Genomic_DNA"/>
</dbReference>
<keyword evidence="9 10" id="KW-0961">Cell wall biogenesis/degradation</keyword>
<dbReference type="Pfam" id="PF01225">
    <property type="entry name" value="Mur_ligase"/>
    <property type="match status" value="1"/>
</dbReference>
<feature type="binding site" evidence="10">
    <location>
        <begin position="108"/>
        <end position="114"/>
    </location>
    <ligand>
        <name>ATP</name>
        <dbReference type="ChEBI" id="CHEBI:30616"/>
    </ligand>
</feature>
<dbReference type="InterPro" id="IPR013221">
    <property type="entry name" value="Mur_ligase_cen"/>
</dbReference>
<keyword evidence="5 10" id="KW-0067">ATP-binding</keyword>
<feature type="domain" description="Mur ligase C-terminal" evidence="13">
    <location>
        <begin position="317"/>
        <end position="436"/>
    </location>
</feature>
<feature type="domain" description="Mur ligase central" evidence="14">
    <location>
        <begin position="106"/>
        <end position="295"/>
    </location>
</feature>
<dbReference type="GO" id="GO:0047480">
    <property type="term" value="F:UDP-N-acetylmuramoyl-tripeptide-D-alanyl-D-alanine ligase activity"/>
    <property type="evidence" value="ECO:0007669"/>
    <property type="project" value="UniProtKB-UniRule"/>
</dbReference>
<dbReference type="Proteomes" id="UP000463138">
    <property type="component" value="Unassembled WGS sequence"/>
</dbReference>
<evidence type="ECO:0000256" key="2">
    <source>
        <dbReference type="ARBA" id="ARBA00022598"/>
    </source>
</evidence>
<feature type="domain" description="Mur ligase N-terminal catalytic" evidence="12">
    <location>
        <begin position="26"/>
        <end position="72"/>
    </location>
</feature>
<dbReference type="AlphaFoldDB" id="A0A7V7GWD5"/>
<evidence type="ECO:0000256" key="7">
    <source>
        <dbReference type="ARBA" id="ARBA00022984"/>
    </source>
</evidence>
<dbReference type="Pfam" id="PF02875">
    <property type="entry name" value="Mur_ligase_C"/>
    <property type="match status" value="1"/>
</dbReference>
<dbReference type="CDD" id="cd01983">
    <property type="entry name" value="SIMIBI"/>
    <property type="match status" value="1"/>
</dbReference>
<dbReference type="UniPathway" id="UPA00219"/>
<keyword evidence="1 10" id="KW-0963">Cytoplasm</keyword>
<dbReference type="GO" id="GO:0071555">
    <property type="term" value="P:cell wall organization"/>
    <property type="evidence" value="ECO:0007669"/>
    <property type="project" value="UniProtKB-KW"/>
</dbReference>
<dbReference type="GO" id="GO:0005737">
    <property type="term" value="C:cytoplasm"/>
    <property type="evidence" value="ECO:0007669"/>
    <property type="project" value="UniProtKB-SubCell"/>
</dbReference>
<evidence type="ECO:0000256" key="4">
    <source>
        <dbReference type="ARBA" id="ARBA00022741"/>
    </source>
</evidence>
<accession>A0A7V7GWD5</accession>
<comment type="caution">
    <text evidence="15">The sequence shown here is derived from an EMBL/GenBank/DDBJ whole genome shotgun (WGS) entry which is preliminary data.</text>
</comment>
<dbReference type="SUPFAM" id="SSF53244">
    <property type="entry name" value="MurD-like peptide ligases, peptide-binding domain"/>
    <property type="match status" value="1"/>
</dbReference>
<evidence type="ECO:0000313" key="15">
    <source>
        <dbReference type="EMBL" id="KAA0694971.1"/>
    </source>
</evidence>
<dbReference type="GO" id="GO:0009252">
    <property type="term" value="P:peptidoglycan biosynthetic process"/>
    <property type="evidence" value="ECO:0007669"/>
    <property type="project" value="UniProtKB-UniRule"/>
</dbReference>
<evidence type="ECO:0000256" key="5">
    <source>
        <dbReference type="ARBA" id="ARBA00022840"/>
    </source>
</evidence>
<evidence type="ECO:0000256" key="6">
    <source>
        <dbReference type="ARBA" id="ARBA00022960"/>
    </source>
</evidence>
<keyword evidence="8 10" id="KW-0131">Cell cycle</keyword>
<dbReference type="Gene3D" id="3.40.1390.10">
    <property type="entry name" value="MurE/MurF, N-terminal domain"/>
    <property type="match status" value="1"/>
</dbReference>
<protein>
    <recommendedName>
        <fullName evidence="10 11">UDP-N-acetylmuramoyl-tripeptide--D-alanyl-D-alanine ligase</fullName>
        <ecNumber evidence="10 11">6.3.2.10</ecNumber>
    </recommendedName>
    <alternativeName>
        <fullName evidence="10">D-alanyl-D-alanine-adding enzyme</fullName>
    </alternativeName>
</protein>
<dbReference type="GO" id="GO:0008360">
    <property type="term" value="P:regulation of cell shape"/>
    <property type="evidence" value="ECO:0007669"/>
    <property type="project" value="UniProtKB-KW"/>
</dbReference>
<evidence type="ECO:0000259" key="13">
    <source>
        <dbReference type="Pfam" id="PF02875"/>
    </source>
</evidence>
<dbReference type="InterPro" id="IPR005863">
    <property type="entry name" value="UDP-N-AcMur_synth"/>
</dbReference>
<dbReference type="InterPro" id="IPR035911">
    <property type="entry name" value="MurE/MurF_N"/>
</dbReference>
<keyword evidence="16" id="KW-1185">Reference proteome</keyword>